<sequence>MEEQPLRKKDTILESSQPTSENQANSPSDKVEIFHVIAEDYFDEKLSKKMRLHG</sequence>
<gene>
    <name evidence="1" type="ORF">RPERSI_LOCUS21087</name>
</gene>
<protein>
    <submittedName>
        <fullName evidence="1">9692_t:CDS:1</fullName>
    </submittedName>
</protein>
<feature type="non-terminal residue" evidence="1">
    <location>
        <position position="54"/>
    </location>
</feature>
<evidence type="ECO:0000313" key="2">
    <source>
        <dbReference type="Proteomes" id="UP000789920"/>
    </source>
</evidence>
<accession>A0ACA9RNC1</accession>
<dbReference type="Proteomes" id="UP000789920">
    <property type="component" value="Unassembled WGS sequence"/>
</dbReference>
<keyword evidence="2" id="KW-1185">Reference proteome</keyword>
<evidence type="ECO:0000313" key="1">
    <source>
        <dbReference type="EMBL" id="CAG8801316.1"/>
    </source>
</evidence>
<name>A0ACA9RNC1_9GLOM</name>
<reference evidence="1" key="1">
    <citation type="submission" date="2021-06" db="EMBL/GenBank/DDBJ databases">
        <authorList>
            <person name="Kallberg Y."/>
            <person name="Tangrot J."/>
            <person name="Rosling A."/>
        </authorList>
    </citation>
    <scope>NUCLEOTIDE SEQUENCE</scope>
    <source>
        <strain evidence="1">MA461A</strain>
    </source>
</reference>
<organism evidence="1 2">
    <name type="scientific">Racocetra persica</name>
    <dbReference type="NCBI Taxonomy" id="160502"/>
    <lineage>
        <taxon>Eukaryota</taxon>
        <taxon>Fungi</taxon>
        <taxon>Fungi incertae sedis</taxon>
        <taxon>Mucoromycota</taxon>
        <taxon>Glomeromycotina</taxon>
        <taxon>Glomeromycetes</taxon>
        <taxon>Diversisporales</taxon>
        <taxon>Gigasporaceae</taxon>
        <taxon>Racocetra</taxon>
    </lineage>
</organism>
<comment type="caution">
    <text evidence="1">The sequence shown here is derived from an EMBL/GenBank/DDBJ whole genome shotgun (WGS) entry which is preliminary data.</text>
</comment>
<dbReference type="EMBL" id="CAJVQC010060953">
    <property type="protein sequence ID" value="CAG8801316.1"/>
    <property type="molecule type" value="Genomic_DNA"/>
</dbReference>
<proteinExistence type="predicted"/>